<proteinExistence type="predicted"/>
<gene>
    <name evidence="2" type="ORF">MZV50_04755</name>
</gene>
<dbReference type="EMBL" id="CP096040">
    <property type="protein sequence ID" value="USQ96883.1"/>
    <property type="molecule type" value="Genomic_DNA"/>
</dbReference>
<name>A0ABY4ZWD5_9CAUL</name>
<dbReference type="InterPro" id="IPR029060">
    <property type="entry name" value="PIN-like_dom_sf"/>
</dbReference>
<evidence type="ECO:0000313" key="3">
    <source>
        <dbReference type="Proteomes" id="UP001057520"/>
    </source>
</evidence>
<dbReference type="Proteomes" id="UP001057520">
    <property type="component" value="Chromosome"/>
</dbReference>
<dbReference type="SUPFAM" id="SSF88723">
    <property type="entry name" value="PIN domain-like"/>
    <property type="match status" value="1"/>
</dbReference>
<dbReference type="PANTHER" id="PTHR34610">
    <property type="entry name" value="SSL7007 PROTEIN"/>
    <property type="match status" value="1"/>
</dbReference>
<dbReference type="PANTHER" id="PTHR34610:SF3">
    <property type="entry name" value="SSL7007 PROTEIN"/>
    <property type="match status" value="1"/>
</dbReference>
<evidence type="ECO:0000259" key="1">
    <source>
        <dbReference type="SMART" id="SM00670"/>
    </source>
</evidence>
<feature type="domain" description="PIN" evidence="1">
    <location>
        <begin position="1"/>
        <end position="118"/>
    </location>
</feature>
<accession>A0ABY4ZWD5</accession>
<dbReference type="Pfam" id="PF13470">
    <property type="entry name" value="PIN_3"/>
    <property type="match status" value="1"/>
</dbReference>
<dbReference type="Gene3D" id="3.40.50.1010">
    <property type="entry name" value="5'-nuclease"/>
    <property type="match status" value="1"/>
</dbReference>
<organism evidence="2 3">
    <name type="scientific">Caulobacter segnis</name>
    <dbReference type="NCBI Taxonomy" id="88688"/>
    <lineage>
        <taxon>Bacteria</taxon>
        <taxon>Pseudomonadati</taxon>
        <taxon>Pseudomonadota</taxon>
        <taxon>Alphaproteobacteria</taxon>
        <taxon>Caulobacterales</taxon>
        <taxon>Caulobacteraceae</taxon>
        <taxon>Caulobacter</taxon>
    </lineage>
</organism>
<dbReference type="InterPro" id="IPR002716">
    <property type="entry name" value="PIN_dom"/>
</dbReference>
<evidence type="ECO:0000313" key="2">
    <source>
        <dbReference type="EMBL" id="USQ96883.1"/>
    </source>
</evidence>
<dbReference type="SMART" id="SM00670">
    <property type="entry name" value="PINc"/>
    <property type="match status" value="1"/>
</dbReference>
<sequence>MRVVLDTSAMVAAIRSNLGASNRLLAAALERRMSLLVSTPLLLEYEAVMTRPEHLVASGLDAEEIGVLLDTVAATAEPVRLAFLWRPALRDPDDDMVLETAANGQADAIVTFNRRDFEPVARRFGLALWSPGEALQRLEAVR</sequence>
<reference evidence="2 3" key="1">
    <citation type="submission" date="2022-04" db="EMBL/GenBank/DDBJ databases">
        <title>Genome sequence of soybean root-associated Caulobacter segnis RL271.</title>
        <authorList>
            <person name="Longley R."/>
            <person name="Bonito G."/>
            <person name="Trigodet F."/>
            <person name="Crosson S."/>
            <person name="Fiebig A."/>
        </authorList>
    </citation>
    <scope>NUCLEOTIDE SEQUENCE [LARGE SCALE GENOMIC DNA]</scope>
    <source>
        <strain evidence="2 3">RL271</strain>
    </source>
</reference>
<keyword evidence="3" id="KW-1185">Reference proteome</keyword>
<dbReference type="NCBIfam" id="TIGR00305">
    <property type="entry name" value="putative toxin-antitoxin system toxin component, PIN family"/>
    <property type="match status" value="1"/>
</dbReference>
<dbReference type="InterPro" id="IPR002850">
    <property type="entry name" value="PIN_toxin-like"/>
</dbReference>
<protein>
    <submittedName>
        <fullName evidence="2">Toxin-antitoxin system toxin component, PIN family</fullName>
    </submittedName>
</protein>